<dbReference type="EMBL" id="BMHO01000001">
    <property type="protein sequence ID" value="GGD33262.1"/>
    <property type="molecule type" value="Genomic_DNA"/>
</dbReference>
<comment type="caution">
    <text evidence="1">The sequence shown here is derived from an EMBL/GenBank/DDBJ whole genome shotgun (WGS) entry which is preliminary data.</text>
</comment>
<dbReference type="Proteomes" id="UP000633205">
    <property type="component" value="Unassembled WGS sequence"/>
</dbReference>
<evidence type="ECO:0000313" key="1">
    <source>
        <dbReference type="EMBL" id="GGD33262.1"/>
    </source>
</evidence>
<dbReference type="RefSeq" id="WP_188711376.1">
    <property type="nucleotide sequence ID" value="NZ_BMHO01000001.1"/>
</dbReference>
<accession>A0A917DEB0</accession>
<reference evidence="1" key="1">
    <citation type="journal article" date="2014" name="Int. J. Syst. Evol. Microbiol.">
        <title>Complete genome sequence of Corynebacterium casei LMG S-19264T (=DSM 44701T), isolated from a smear-ripened cheese.</title>
        <authorList>
            <consortium name="US DOE Joint Genome Institute (JGI-PGF)"/>
            <person name="Walter F."/>
            <person name="Albersmeier A."/>
            <person name="Kalinowski J."/>
            <person name="Ruckert C."/>
        </authorList>
    </citation>
    <scope>NUCLEOTIDE SEQUENCE</scope>
    <source>
        <strain evidence="1">CGMCC 1.15152</strain>
    </source>
</reference>
<organism evidence="1 2">
    <name type="scientific">Microbacterium faecale</name>
    <dbReference type="NCBI Taxonomy" id="1804630"/>
    <lineage>
        <taxon>Bacteria</taxon>
        <taxon>Bacillati</taxon>
        <taxon>Actinomycetota</taxon>
        <taxon>Actinomycetes</taxon>
        <taxon>Micrococcales</taxon>
        <taxon>Microbacteriaceae</taxon>
        <taxon>Microbacterium</taxon>
    </lineage>
</organism>
<proteinExistence type="predicted"/>
<gene>
    <name evidence="1" type="ORF">GCM10010915_12050</name>
</gene>
<protein>
    <submittedName>
        <fullName evidence="1">Uncharacterized protein</fullName>
    </submittedName>
</protein>
<reference evidence="1" key="2">
    <citation type="submission" date="2020-09" db="EMBL/GenBank/DDBJ databases">
        <authorList>
            <person name="Sun Q."/>
            <person name="Zhou Y."/>
        </authorList>
    </citation>
    <scope>NUCLEOTIDE SEQUENCE</scope>
    <source>
        <strain evidence="1">CGMCC 1.15152</strain>
    </source>
</reference>
<evidence type="ECO:0000313" key="2">
    <source>
        <dbReference type="Proteomes" id="UP000633205"/>
    </source>
</evidence>
<keyword evidence="2" id="KW-1185">Reference proteome</keyword>
<name>A0A917DEB0_9MICO</name>
<dbReference type="AlphaFoldDB" id="A0A917DEB0"/>
<sequence length="110" mass="12200">MTLIDFGGFFVDRDRALAELHPPLKKVASERPSAPRQRAFRAAWEAAPRQALVDALTAARSQVADAEAFIAEMRRRDVPDKDGIRPSEVVVNESVERQVAAYAARKRKAA</sequence>